<evidence type="ECO:0000313" key="1">
    <source>
        <dbReference type="EMBL" id="KOB72998.1"/>
    </source>
</evidence>
<dbReference type="Proteomes" id="UP000037510">
    <property type="component" value="Unassembled WGS sequence"/>
</dbReference>
<organism evidence="1 2">
    <name type="scientific">Operophtera brumata</name>
    <name type="common">Winter moth</name>
    <name type="synonym">Phalaena brumata</name>
    <dbReference type="NCBI Taxonomy" id="104452"/>
    <lineage>
        <taxon>Eukaryota</taxon>
        <taxon>Metazoa</taxon>
        <taxon>Ecdysozoa</taxon>
        <taxon>Arthropoda</taxon>
        <taxon>Hexapoda</taxon>
        <taxon>Insecta</taxon>
        <taxon>Pterygota</taxon>
        <taxon>Neoptera</taxon>
        <taxon>Endopterygota</taxon>
        <taxon>Lepidoptera</taxon>
        <taxon>Glossata</taxon>
        <taxon>Ditrysia</taxon>
        <taxon>Geometroidea</taxon>
        <taxon>Geometridae</taxon>
        <taxon>Larentiinae</taxon>
        <taxon>Operophtera</taxon>
    </lineage>
</organism>
<reference evidence="1 2" key="1">
    <citation type="journal article" date="2015" name="Genome Biol. Evol.">
        <title>The genome of winter moth (Operophtera brumata) provides a genomic perspective on sexual dimorphism and phenology.</title>
        <authorList>
            <person name="Derks M.F."/>
            <person name="Smit S."/>
            <person name="Salis L."/>
            <person name="Schijlen E."/>
            <person name="Bossers A."/>
            <person name="Mateman C."/>
            <person name="Pijl A.S."/>
            <person name="de Ridder D."/>
            <person name="Groenen M.A."/>
            <person name="Visser M.E."/>
            <person name="Megens H.J."/>
        </authorList>
    </citation>
    <scope>NUCLEOTIDE SEQUENCE [LARGE SCALE GENOMIC DNA]</scope>
    <source>
        <strain evidence="1">WM2013NL</strain>
        <tissue evidence="1">Head and thorax</tissue>
    </source>
</reference>
<protein>
    <submittedName>
        <fullName evidence="1">3-hydroxyacyl-CoA dehydrogenase</fullName>
    </submittedName>
</protein>
<sequence length="80" mass="8599">VVICDLPTSTGQDTAKQLGENVAFVPIDVRQCSTIRSKKHYKRRWISLDASTSPSTAPAWHADGQRGVIVNTASVAAFDG</sequence>
<feature type="non-terminal residue" evidence="1">
    <location>
        <position position="1"/>
    </location>
</feature>
<gene>
    <name evidence="1" type="ORF">OBRU01_05097</name>
</gene>
<evidence type="ECO:0000313" key="2">
    <source>
        <dbReference type="Proteomes" id="UP000037510"/>
    </source>
</evidence>
<dbReference type="STRING" id="104452.A0A0L7LBY5"/>
<dbReference type="AlphaFoldDB" id="A0A0L7LBY5"/>
<name>A0A0L7LBY5_OPEBR</name>
<proteinExistence type="predicted"/>
<comment type="caution">
    <text evidence="1">The sequence shown here is derived from an EMBL/GenBank/DDBJ whole genome shotgun (WGS) entry which is preliminary data.</text>
</comment>
<keyword evidence="2" id="KW-1185">Reference proteome</keyword>
<accession>A0A0L7LBY5</accession>
<dbReference type="EMBL" id="JTDY01001750">
    <property type="protein sequence ID" value="KOB72998.1"/>
    <property type="molecule type" value="Genomic_DNA"/>
</dbReference>
<feature type="non-terminal residue" evidence="1">
    <location>
        <position position="80"/>
    </location>
</feature>